<name>A0A975G7B0_9BACT</name>
<proteinExistence type="predicted"/>
<feature type="compositionally biased region" description="Low complexity" evidence="1">
    <location>
        <begin position="63"/>
        <end position="77"/>
    </location>
</feature>
<evidence type="ECO:0000256" key="1">
    <source>
        <dbReference type="SAM" id="MobiDB-lite"/>
    </source>
</evidence>
<reference evidence="2" key="1">
    <citation type="submission" date="2021-04" db="EMBL/GenBank/DDBJ databases">
        <title>Luteolibacter sp. 32A isolated from the skin of an Anderson's salamander (Ambystoma andersonii).</title>
        <authorList>
            <person name="Spergser J."/>
            <person name="Busse H.-J."/>
        </authorList>
    </citation>
    <scope>NUCLEOTIDE SEQUENCE</scope>
    <source>
        <strain evidence="2">32A</strain>
    </source>
</reference>
<dbReference type="PROSITE" id="PS51257">
    <property type="entry name" value="PROKAR_LIPOPROTEIN"/>
    <property type="match status" value="1"/>
</dbReference>
<dbReference type="RefSeq" id="WP_211630180.1">
    <property type="nucleotide sequence ID" value="NZ_CP073100.1"/>
</dbReference>
<dbReference type="EMBL" id="CP073100">
    <property type="protein sequence ID" value="QUE50091.1"/>
    <property type="molecule type" value="Genomic_DNA"/>
</dbReference>
<evidence type="ECO:0000313" key="2">
    <source>
        <dbReference type="EMBL" id="QUE50091.1"/>
    </source>
</evidence>
<accession>A0A975G7B0</accession>
<sequence length="268" mass="28112">MTASTKIAAIAAVCACGLSSCDRQGDPGLRERVSLLEAELSQRDDSLKNLKEEISKKEKEADSASSSSSSSAPAAADPAKARQSYLAAVETIQASLAKSLGSDGAVDRASVFPVTGPDPDYPISSKVGFTILAKNGRKAEIVVPLVANAAGEWKEPTGDEIAAQFRKSLSSMPAVADNTGTAPTPTPQPQPTRPQPQPNRTPNDVMGANRTVQVGWDEPTVPAPQPQRPANPTPQPQPTPQPPAQKPAGQPPVKPMPSNRDVIIDFDR</sequence>
<feature type="region of interest" description="Disordered" evidence="1">
    <location>
        <begin position="155"/>
        <end position="268"/>
    </location>
</feature>
<protein>
    <recommendedName>
        <fullName evidence="4">Lipoprotein</fullName>
    </recommendedName>
</protein>
<evidence type="ECO:0008006" key="4">
    <source>
        <dbReference type="Google" id="ProtNLM"/>
    </source>
</evidence>
<feature type="region of interest" description="Disordered" evidence="1">
    <location>
        <begin position="100"/>
        <end position="120"/>
    </location>
</feature>
<feature type="compositionally biased region" description="Basic and acidic residues" evidence="1">
    <location>
        <begin position="46"/>
        <end position="62"/>
    </location>
</feature>
<dbReference type="Proteomes" id="UP000676169">
    <property type="component" value="Chromosome"/>
</dbReference>
<organism evidence="2 3">
    <name type="scientific">Luteolibacter ambystomatis</name>
    <dbReference type="NCBI Taxonomy" id="2824561"/>
    <lineage>
        <taxon>Bacteria</taxon>
        <taxon>Pseudomonadati</taxon>
        <taxon>Verrucomicrobiota</taxon>
        <taxon>Verrucomicrobiia</taxon>
        <taxon>Verrucomicrobiales</taxon>
        <taxon>Verrucomicrobiaceae</taxon>
        <taxon>Luteolibacter</taxon>
    </lineage>
</organism>
<feature type="region of interest" description="Disordered" evidence="1">
    <location>
        <begin position="46"/>
        <end position="77"/>
    </location>
</feature>
<evidence type="ECO:0000313" key="3">
    <source>
        <dbReference type="Proteomes" id="UP000676169"/>
    </source>
</evidence>
<dbReference type="KEGG" id="lamb:KBB96_14590"/>
<dbReference type="AlphaFoldDB" id="A0A975G7B0"/>
<gene>
    <name evidence="2" type="ORF">KBB96_14590</name>
</gene>
<keyword evidence="3" id="KW-1185">Reference proteome</keyword>
<feature type="compositionally biased region" description="Pro residues" evidence="1">
    <location>
        <begin position="221"/>
        <end position="255"/>
    </location>
</feature>
<feature type="compositionally biased region" description="Pro residues" evidence="1">
    <location>
        <begin position="184"/>
        <end position="199"/>
    </location>
</feature>